<keyword evidence="1" id="KW-0812">Transmembrane</keyword>
<protein>
    <submittedName>
        <fullName evidence="2">Uncharacterized protein</fullName>
    </submittedName>
</protein>
<dbReference type="AlphaFoldDB" id="A0A199VCK4"/>
<dbReference type="Proteomes" id="UP000092600">
    <property type="component" value="Unassembled WGS sequence"/>
</dbReference>
<dbReference type="EMBL" id="LSRQ01002259">
    <property type="protein sequence ID" value="OAY74857.1"/>
    <property type="molecule type" value="Genomic_DNA"/>
</dbReference>
<evidence type="ECO:0000256" key="1">
    <source>
        <dbReference type="SAM" id="Phobius"/>
    </source>
</evidence>
<evidence type="ECO:0000313" key="3">
    <source>
        <dbReference type="Proteomes" id="UP000092600"/>
    </source>
</evidence>
<organism evidence="2 3">
    <name type="scientific">Ananas comosus</name>
    <name type="common">Pineapple</name>
    <name type="synonym">Ananas ananas</name>
    <dbReference type="NCBI Taxonomy" id="4615"/>
    <lineage>
        <taxon>Eukaryota</taxon>
        <taxon>Viridiplantae</taxon>
        <taxon>Streptophyta</taxon>
        <taxon>Embryophyta</taxon>
        <taxon>Tracheophyta</taxon>
        <taxon>Spermatophyta</taxon>
        <taxon>Magnoliopsida</taxon>
        <taxon>Liliopsida</taxon>
        <taxon>Poales</taxon>
        <taxon>Bromeliaceae</taxon>
        <taxon>Bromelioideae</taxon>
        <taxon>Ananas</taxon>
    </lineage>
</organism>
<gene>
    <name evidence="2" type="ORF">ACMD2_24492</name>
</gene>
<proteinExistence type="predicted"/>
<dbReference type="PANTHER" id="PTHR36774">
    <property type="entry name" value="INSULIN-INDUCED PROTEIN"/>
    <property type="match status" value="1"/>
</dbReference>
<dbReference type="STRING" id="4615.A0A199VCK4"/>
<accession>A0A199VCK4</accession>
<dbReference type="PANTHER" id="PTHR36774:SF1">
    <property type="entry name" value="INSULIN-INDUCED PROTEIN"/>
    <property type="match status" value="1"/>
</dbReference>
<evidence type="ECO:0000313" key="2">
    <source>
        <dbReference type="EMBL" id="OAY74857.1"/>
    </source>
</evidence>
<comment type="caution">
    <text evidence="2">The sequence shown here is derived from an EMBL/GenBank/DDBJ whole genome shotgun (WGS) entry which is preliminary data.</text>
</comment>
<sequence>MALYLLFAFRVGVLPGPSSRWPAFEGQSPSVPKLGRRYRPSSHQHPRTVPLLLGAFYCTIGLLQLYLDEKATSTLALFVELSAELYKAGVPSNVEAYILFAAAEFLWLLLDGTWLGFALACFVGIACPIAEIPLMKIFHLWNYPNADIQLFGEVKPSFLPPPPPSVVLQIAKQ</sequence>
<reference evidence="2 3" key="1">
    <citation type="journal article" date="2016" name="DNA Res.">
        <title>The draft genome of MD-2 pineapple using hybrid error correction of long reads.</title>
        <authorList>
            <person name="Redwan R.M."/>
            <person name="Saidin A."/>
            <person name="Kumar S.V."/>
        </authorList>
    </citation>
    <scope>NUCLEOTIDE SEQUENCE [LARGE SCALE GENOMIC DNA]</scope>
    <source>
        <strain evidence="3">cv. MD2</strain>
        <tissue evidence="2">Leaf</tissue>
    </source>
</reference>
<keyword evidence="1" id="KW-1133">Transmembrane helix</keyword>
<keyword evidence="1" id="KW-0472">Membrane</keyword>
<feature type="transmembrane region" description="Helical" evidence="1">
    <location>
        <begin position="114"/>
        <end position="134"/>
    </location>
</feature>
<name>A0A199VCK4_ANACO</name>